<dbReference type="EMBL" id="MFNE01000014">
    <property type="protein sequence ID" value="OGG96364.1"/>
    <property type="molecule type" value="Genomic_DNA"/>
</dbReference>
<accession>A0A1F6GE26</accession>
<dbReference type="InterPro" id="IPR008979">
    <property type="entry name" value="Galactose-bd-like_sf"/>
</dbReference>
<dbReference type="Gene3D" id="2.60.120.260">
    <property type="entry name" value="Galactose-binding domain-like"/>
    <property type="match status" value="1"/>
</dbReference>
<reference evidence="2 3" key="1">
    <citation type="journal article" date="2016" name="Nat. Commun.">
        <title>Thousands of microbial genomes shed light on interconnected biogeochemical processes in an aquifer system.</title>
        <authorList>
            <person name="Anantharaman K."/>
            <person name="Brown C.T."/>
            <person name="Hug L.A."/>
            <person name="Sharon I."/>
            <person name="Castelle C.J."/>
            <person name="Probst A.J."/>
            <person name="Thomas B.C."/>
            <person name="Singh A."/>
            <person name="Wilkins M.J."/>
            <person name="Karaoz U."/>
            <person name="Brodie E.L."/>
            <person name="Williams K.H."/>
            <person name="Hubbard S.S."/>
            <person name="Banfield J.F."/>
        </authorList>
    </citation>
    <scope>NUCLEOTIDE SEQUENCE [LARGE SCALE GENOMIC DNA]</scope>
</reference>
<feature type="transmembrane region" description="Helical" evidence="1">
    <location>
        <begin position="331"/>
        <end position="349"/>
    </location>
</feature>
<evidence type="ECO:0000313" key="3">
    <source>
        <dbReference type="Proteomes" id="UP000178449"/>
    </source>
</evidence>
<keyword evidence="1" id="KW-0472">Membrane</keyword>
<feature type="transmembrane region" description="Helical" evidence="1">
    <location>
        <begin position="119"/>
        <end position="139"/>
    </location>
</feature>
<feature type="transmembrane region" description="Helical" evidence="1">
    <location>
        <begin position="47"/>
        <end position="68"/>
    </location>
</feature>
<feature type="transmembrane region" description="Helical" evidence="1">
    <location>
        <begin position="299"/>
        <end position="319"/>
    </location>
</feature>
<feature type="transmembrane region" description="Helical" evidence="1">
    <location>
        <begin position="421"/>
        <end position="438"/>
    </location>
</feature>
<keyword evidence="1" id="KW-0812">Transmembrane</keyword>
<evidence type="ECO:0000256" key="1">
    <source>
        <dbReference type="SAM" id="Phobius"/>
    </source>
</evidence>
<gene>
    <name evidence="2" type="ORF">A2527_02040</name>
</gene>
<organism evidence="2 3">
    <name type="scientific">Candidatus Lambdaproteobacteria bacterium RIFOXYD2_FULL_50_16</name>
    <dbReference type="NCBI Taxonomy" id="1817772"/>
    <lineage>
        <taxon>Bacteria</taxon>
        <taxon>Pseudomonadati</taxon>
        <taxon>Pseudomonadota</taxon>
        <taxon>Candidatus Lambdaproteobacteria</taxon>
    </lineage>
</organism>
<dbReference type="SUPFAM" id="SSF49785">
    <property type="entry name" value="Galactose-binding domain-like"/>
    <property type="match status" value="1"/>
</dbReference>
<evidence type="ECO:0000313" key="2">
    <source>
        <dbReference type="EMBL" id="OGG96364.1"/>
    </source>
</evidence>
<sequence length="754" mass="84736">MKPWFLPVNFQFFAFMSPVPSLARLPKAPGLASKPVAEFAPTFRQLLGLGIWAGLLGLFLGLVTYPGLDQATETAQAQAGLVNYATNNPFFQYHIRVFSLPIFIAKELLPFLGETQVGMILNGLDGILAMVAMCFFTYAICRNQIYALLVAVSVHLSGIYATELPYHITLFGSADSHGRVGLLTLTLVLAFLLLQYDRTGNFLLGFSPIMHLTLGAYFIGLVCGSLTLALLYARLSRQPLLAPLAGIWRARFWLVAGFLLFLAFFGYHWSQFADAYQPTSASDLLAVKQFLVTIANHHVQFPFAVRNLLPLAFFFFLFSKLWKVGVGRLELFGGLLFFSGLIFLFGSYIPVEWMPLAFWQVVPPRLMNPVYLITPFLLLAMLPAISPRGWTIGLVSCFALLFVAWSKHLGWLAEQPWPNDLGMILLFVLSGISVPADWRLNLGKKPYPSAILVSALGLLLAAGLYGSLTVNKINTACTHRFKLQCWVHHVYPSYHNDAFLREVHDHSKLILVAGTGMVQLKTGVPVWLPDGINQGLYVPSTMTEIANRLKVVYGVDFKTFVGPRDGGIPMGPTLYTWKRRSQREWANLAEDYGFDSLLTSEKLDLPIKAKSATDTLYYFDNSDPQYYKLIIDRPFEKYGIHLGFNPWGDADDFWEAPSYPQEATIRFNEPQSLESVKLETGAVGDRTPTEIDLLGSTDGQNFTLIHQWRVKPFKGHEKRYLPAPNVEYRYFKFRFLGGPEPIMRIYSIEPVVRN</sequence>
<comment type="caution">
    <text evidence="2">The sequence shown here is derived from an EMBL/GenBank/DDBJ whole genome shotgun (WGS) entry which is preliminary data.</text>
</comment>
<feature type="transmembrane region" description="Helical" evidence="1">
    <location>
        <begin position="252"/>
        <end position="270"/>
    </location>
</feature>
<evidence type="ECO:0008006" key="4">
    <source>
        <dbReference type="Google" id="ProtNLM"/>
    </source>
</evidence>
<feature type="transmembrane region" description="Helical" evidence="1">
    <location>
        <begin position="369"/>
        <end position="385"/>
    </location>
</feature>
<feature type="transmembrane region" description="Helical" evidence="1">
    <location>
        <begin position="145"/>
        <end position="166"/>
    </location>
</feature>
<feature type="transmembrane region" description="Helical" evidence="1">
    <location>
        <begin position="450"/>
        <end position="468"/>
    </location>
</feature>
<name>A0A1F6GE26_9PROT</name>
<feature type="transmembrane region" description="Helical" evidence="1">
    <location>
        <begin position="208"/>
        <end position="232"/>
    </location>
</feature>
<dbReference type="Proteomes" id="UP000178449">
    <property type="component" value="Unassembled WGS sequence"/>
</dbReference>
<dbReference type="AlphaFoldDB" id="A0A1F6GE26"/>
<keyword evidence="1" id="KW-1133">Transmembrane helix</keyword>
<feature type="transmembrane region" description="Helical" evidence="1">
    <location>
        <begin position="392"/>
        <end position="409"/>
    </location>
</feature>
<proteinExistence type="predicted"/>
<protein>
    <recommendedName>
        <fullName evidence="4">F5/8 type C domain-containing protein</fullName>
    </recommendedName>
</protein>